<dbReference type="RefSeq" id="WP_196986369.1">
    <property type="nucleotide sequence ID" value="NZ_JADWYS010000001.1"/>
</dbReference>
<accession>A0A931H4Q9</accession>
<dbReference type="InterPro" id="IPR052759">
    <property type="entry name" value="Metalloprotease_M4"/>
</dbReference>
<dbReference type="PANTHER" id="PTHR43579">
    <property type="match status" value="1"/>
</dbReference>
<dbReference type="GO" id="GO:0005576">
    <property type="term" value="C:extracellular region"/>
    <property type="evidence" value="ECO:0007669"/>
    <property type="project" value="UniProtKB-SubCell"/>
</dbReference>
<dbReference type="Pfam" id="PF01447">
    <property type="entry name" value="Peptidase_M4"/>
    <property type="match status" value="1"/>
</dbReference>
<dbReference type="Proteomes" id="UP000651050">
    <property type="component" value="Unassembled WGS sequence"/>
</dbReference>
<name>A0A931H4Q9_9BURK</name>
<dbReference type="GO" id="GO:0004222">
    <property type="term" value="F:metalloendopeptidase activity"/>
    <property type="evidence" value="ECO:0007669"/>
    <property type="project" value="UniProtKB-UniRule"/>
</dbReference>
<dbReference type="EMBL" id="JADWYS010000001">
    <property type="protein sequence ID" value="MBG9388513.1"/>
    <property type="molecule type" value="Genomic_DNA"/>
</dbReference>
<feature type="domain" description="Peptidase M4" evidence="10">
    <location>
        <begin position="34"/>
        <end position="142"/>
    </location>
</feature>
<gene>
    <name evidence="12" type="ORF">I5803_10805</name>
</gene>
<evidence type="ECO:0000256" key="4">
    <source>
        <dbReference type="ARBA" id="ARBA00022801"/>
    </source>
</evidence>
<keyword evidence="6 8" id="KW-0482">Metalloprotease</keyword>
<comment type="cofactor">
    <cofactor evidence="8">
        <name>Zn(2+)</name>
        <dbReference type="ChEBI" id="CHEBI:29105"/>
    </cofactor>
</comment>
<evidence type="ECO:0000256" key="8">
    <source>
        <dbReference type="RuleBase" id="RU366073"/>
    </source>
</evidence>
<dbReference type="Gene3D" id="3.10.170.10">
    <property type="match status" value="1"/>
</dbReference>
<dbReference type="EC" id="3.4.24.-" evidence="8"/>
<comment type="subcellular location">
    <subcellularLocation>
        <location evidence="8">Secreted</location>
    </subcellularLocation>
</comment>
<comment type="function">
    <text evidence="8">Extracellular zinc metalloprotease.</text>
</comment>
<keyword evidence="5 8" id="KW-0862">Zinc</keyword>
<evidence type="ECO:0000256" key="6">
    <source>
        <dbReference type="ARBA" id="ARBA00023049"/>
    </source>
</evidence>
<dbReference type="Gene3D" id="1.10.390.10">
    <property type="entry name" value="Neutral Protease Domain 2"/>
    <property type="match status" value="1"/>
</dbReference>
<evidence type="ECO:0000256" key="5">
    <source>
        <dbReference type="ARBA" id="ARBA00022833"/>
    </source>
</evidence>
<organism evidence="12 13">
    <name type="scientific">Caenimonas aquaedulcis</name>
    <dbReference type="NCBI Taxonomy" id="2793270"/>
    <lineage>
        <taxon>Bacteria</taxon>
        <taxon>Pseudomonadati</taxon>
        <taxon>Pseudomonadota</taxon>
        <taxon>Betaproteobacteria</taxon>
        <taxon>Burkholderiales</taxon>
        <taxon>Comamonadaceae</taxon>
        <taxon>Caenimonas</taxon>
    </lineage>
</organism>
<keyword evidence="13" id="KW-1185">Reference proteome</keyword>
<keyword evidence="2 8" id="KW-0645">Protease</keyword>
<dbReference type="InterPro" id="IPR001570">
    <property type="entry name" value="Peptidase_M4_C_domain"/>
</dbReference>
<sequence>MLAHAQASADIRAQRRREADGAVQHKAAGRAGRAIYDAGGKKQLPGKLVRSDAGGETDDAAVNDAWRNVGITLDFYAKVFNRNSLDGRGMRVDSSVHYGDRFPNAFWSGKEMLFGDGDGIHVLGFTRSLDIVAHELAHAVTQHTVAGGLGESHRGRQVDLVGQAGALNESLSDVFASMVKQWHAKEDVHAANWLVGEGILAPHLGRAVRSLKSPGDTRLTYPDDDQAADMRAFVPGGEVHTNSGIPNRAFYLAATAIGGNSWEGAGPIWYRAMGRLTSTATFADGAEATVEVASDLAGPGSKPHKAVIAAWRKVRVIP</sequence>
<dbReference type="InterPro" id="IPR013856">
    <property type="entry name" value="Peptidase_M4_domain"/>
</dbReference>
<feature type="active site" evidence="7">
    <location>
        <position position="135"/>
    </location>
</feature>
<evidence type="ECO:0000259" key="10">
    <source>
        <dbReference type="Pfam" id="PF01447"/>
    </source>
</evidence>
<evidence type="ECO:0000256" key="3">
    <source>
        <dbReference type="ARBA" id="ARBA00022723"/>
    </source>
</evidence>
<evidence type="ECO:0000256" key="2">
    <source>
        <dbReference type="ARBA" id="ARBA00022670"/>
    </source>
</evidence>
<dbReference type="PANTHER" id="PTHR43579:SF1">
    <property type="entry name" value="NEUTRAL METALLOPROTEINASE"/>
    <property type="match status" value="1"/>
</dbReference>
<dbReference type="GO" id="GO:0006508">
    <property type="term" value="P:proteolysis"/>
    <property type="evidence" value="ECO:0007669"/>
    <property type="project" value="UniProtKB-KW"/>
</dbReference>
<dbReference type="AlphaFoldDB" id="A0A931H4Q9"/>
<dbReference type="PRINTS" id="PR00730">
    <property type="entry name" value="THERMOLYSIN"/>
</dbReference>
<keyword evidence="4 8" id="KW-0378">Hydrolase</keyword>
<comment type="similarity">
    <text evidence="1 8">Belongs to the peptidase M4 family.</text>
</comment>
<feature type="region of interest" description="Disordered" evidence="9">
    <location>
        <begin position="1"/>
        <end position="26"/>
    </location>
</feature>
<evidence type="ECO:0000313" key="12">
    <source>
        <dbReference type="EMBL" id="MBG9388513.1"/>
    </source>
</evidence>
<evidence type="ECO:0000256" key="9">
    <source>
        <dbReference type="SAM" id="MobiDB-lite"/>
    </source>
</evidence>
<dbReference type="SUPFAM" id="SSF55486">
    <property type="entry name" value="Metalloproteases ('zincins'), catalytic domain"/>
    <property type="match status" value="1"/>
</dbReference>
<protein>
    <recommendedName>
        <fullName evidence="8">Neutral metalloproteinase</fullName>
        <ecNumber evidence="8">3.4.24.-</ecNumber>
    </recommendedName>
</protein>
<dbReference type="InterPro" id="IPR023612">
    <property type="entry name" value="Peptidase_M4"/>
</dbReference>
<evidence type="ECO:0000313" key="13">
    <source>
        <dbReference type="Proteomes" id="UP000651050"/>
    </source>
</evidence>
<feature type="domain" description="Peptidase M4 C-terminal" evidence="11">
    <location>
        <begin position="161"/>
        <end position="316"/>
    </location>
</feature>
<proteinExistence type="inferred from homology"/>
<keyword evidence="3" id="KW-0479">Metal-binding</keyword>
<dbReference type="CDD" id="cd09597">
    <property type="entry name" value="M4_TLP"/>
    <property type="match status" value="1"/>
</dbReference>
<dbReference type="GO" id="GO:0046872">
    <property type="term" value="F:metal ion binding"/>
    <property type="evidence" value="ECO:0007669"/>
    <property type="project" value="UniProtKB-UniRule"/>
</dbReference>
<keyword evidence="8" id="KW-0964">Secreted</keyword>
<dbReference type="Pfam" id="PF02868">
    <property type="entry name" value="Peptidase_M4_C"/>
    <property type="match status" value="1"/>
</dbReference>
<evidence type="ECO:0000256" key="1">
    <source>
        <dbReference type="ARBA" id="ARBA00009388"/>
    </source>
</evidence>
<comment type="caution">
    <text evidence="12">The sequence shown here is derived from an EMBL/GenBank/DDBJ whole genome shotgun (WGS) entry which is preliminary data.</text>
</comment>
<evidence type="ECO:0000256" key="7">
    <source>
        <dbReference type="PIRSR" id="PIRSR623612-1"/>
    </source>
</evidence>
<evidence type="ECO:0000259" key="11">
    <source>
        <dbReference type="Pfam" id="PF02868"/>
    </source>
</evidence>
<dbReference type="InterPro" id="IPR027268">
    <property type="entry name" value="Peptidase_M4/M1_CTD_sf"/>
</dbReference>
<reference evidence="12" key="1">
    <citation type="submission" date="2020-11" db="EMBL/GenBank/DDBJ databases">
        <title>Bacterial whole genome sequence for Caenimonas sp. DR4.4.</title>
        <authorList>
            <person name="Le V."/>
            <person name="Ko S.-R."/>
            <person name="Ahn C.-Y."/>
            <person name="Oh H.-M."/>
        </authorList>
    </citation>
    <scope>NUCLEOTIDE SEQUENCE</scope>
    <source>
        <strain evidence="12">DR4.4</strain>
    </source>
</reference>
<feature type="active site" description="Proton donor" evidence="7">
    <location>
        <position position="240"/>
    </location>
</feature>